<name>A0ABV9PPE8_9ACTN</name>
<keyword evidence="1 2" id="KW-0238">DNA-binding</keyword>
<evidence type="ECO:0000313" key="5">
    <source>
        <dbReference type="EMBL" id="MFC4754359.1"/>
    </source>
</evidence>
<gene>
    <name evidence="5" type="ORF">ACFO7U_06140</name>
</gene>
<evidence type="ECO:0000256" key="1">
    <source>
        <dbReference type="ARBA" id="ARBA00023125"/>
    </source>
</evidence>
<evidence type="ECO:0000256" key="3">
    <source>
        <dbReference type="SAM" id="MobiDB-lite"/>
    </source>
</evidence>
<evidence type="ECO:0000256" key="2">
    <source>
        <dbReference type="PROSITE-ProRule" id="PRU00335"/>
    </source>
</evidence>
<accession>A0ABV9PPE8</accession>
<organism evidence="5 6">
    <name type="scientific">Dietzia aurantiaca</name>
    <dbReference type="NCBI Taxonomy" id="983873"/>
    <lineage>
        <taxon>Bacteria</taxon>
        <taxon>Bacillati</taxon>
        <taxon>Actinomycetota</taxon>
        <taxon>Actinomycetes</taxon>
        <taxon>Mycobacteriales</taxon>
        <taxon>Dietziaceae</taxon>
        <taxon>Dietzia</taxon>
    </lineage>
</organism>
<dbReference type="Gene3D" id="1.10.357.10">
    <property type="entry name" value="Tetracycline Repressor, domain 2"/>
    <property type="match status" value="1"/>
</dbReference>
<feature type="region of interest" description="Disordered" evidence="3">
    <location>
        <begin position="224"/>
        <end position="245"/>
    </location>
</feature>
<keyword evidence="6" id="KW-1185">Reference proteome</keyword>
<reference evidence="6" key="1">
    <citation type="journal article" date="2019" name="Int. J. Syst. Evol. Microbiol.">
        <title>The Global Catalogue of Microorganisms (GCM) 10K type strain sequencing project: providing services to taxonomists for standard genome sequencing and annotation.</title>
        <authorList>
            <consortium name="The Broad Institute Genomics Platform"/>
            <consortium name="The Broad Institute Genome Sequencing Center for Infectious Disease"/>
            <person name="Wu L."/>
            <person name="Ma J."/>
        </authorList>
    </citation>
    <scope>NUCLEOTIDE SEQUENCE [LARGE SCALE GENOMIC DNA]</scope>
    <source>
        <strain evidence="6">JCM 11882</strain>
    </source>
</reference>
<dbReference type="SUPFAM" id="SSF46689">
    <property type="entry name" value="Homeodomain-like"/>
    <property type="match status" value="1"/>
</dbReference>
<dbReference type="Proteomes" id="UP001595836">
    <property type="component" value="Unassembled WGS sequence"/>
</dbReference>
<evidence type="ECO:0000259" key="4">
    <source>
        <dbReference type="PROSITE" id="PS50977"/>
    </source>
</evidence>
<dbReference type="RefSeq" id="WP_344992131.1">
    <property type="nucleotide sequence ID" value="NZ_BAABCD010000019.1"/>
</dbReference>
<proteinExistence type="predicted"/>
<sequence>MPRPRVHDLDRLLDATERLAVESGPAAVTVRAISELTSVSNGAIYNAFGSRAGLVGRVWLRAARRFLAVQQDMVQAARASALKPSHEPDPGSTAAVGAGAVVDAAIEAVVAAADAPARFLTERPASGRFLLAVSRTELLGSSDLPDDLATELEGLDRELAALFVALSSDLWGRADRACVELVRDCVVELPTALLLRGRRDPETPARQRIAACVRAVLALGPPLDARGPAAPAGPPDFIDREDHHQ</sequence>
<feature type="DNA-binding region" description="H-T-H motif" evidence="2">
    <location>
        <begin position="29"/>
        <end position="48"/>
    </location>
</feature>
<feature type="domain" description="HTH tetR-type" evidence="4">
    <location>
        <begin position="6"/>
        <end position="66"/>
    </location>
</feature>
<protein>
    <submittedName>
        <fullName evidence="5">TetR/AcrR family transcriptional regulator</fullName>
    </submittedName>
</protein>
<comment type="caution">
    <text evidence="5">The sequence shown here is derived from an EMBL/GenBank/DDBJ whole genome shotgun (WGS) entry which is preliminary data.</text>
</comment>
<dbReference type="Pfam" id="PF00440">
    <property type="entry name" value="TetR_N"/>
    <property type="match status" value="1"/>
</dbReference>
<evidence type="ECO:0000313" key="6">
    <source>
        <dbReference type="Proteomes" id="UP001595836"/>
    </source>
</evidence>
<dbReference type="EMBL" id="JBHSHP010000018">
    <property type="protein sequence ID" value="MFC4754359.1"/>
    <property type="molecule type" value="Genomic_DNA"/>
</dbReference>
<dbReference type="PROSITE" id="PS50977">
    <property type="entry name" value="HTH_TETR_2"/>
    <property type="match status" value="1"/>
</dbReference>
<dbReference type="InterPro" id="IPR009057">
    <property type="entry name" value="Homeodomain-like_sf"/>
</dbReference>
<dbReference type="InterPro" id="IPR001647">
    <property type="entry name" value="HTH_TetR"/>
</dbReference>